<dbReference type="PANTHER" id="PTHR46889:SF4">
    <property type="entry name" value="TRANSPOSASE INSO FOR INSERTION SEQUENCE ELEMENT IS911B-RELATED"/>
    <property type="match status" value="1"/>
</dbReference>
<dbReference type="Proteomes" id="UP000763447">
    <property type="component" value="Unassembled WGS sequence"/>
</dbReference>
<evidence type="ECO:0000313" key="4">
    <source>
        <dbReference type="Proteomes" id="UP000763447"/>
    </source>
</evidence>
<dbReference type="InterPro" id="IPR036397">
    <property type="entry name" value="RNaseH_sf"/>
</dbReference>
<dbReference type="InterPro" id="IPR001584">
    <property type="entry name" value="Integrase_cat-core"/>
</dbReference>
<comment type="caution">
    <text evidence="3">The sequence shown here is derived from an EMBL/GenBank/DDBJ whole genome shotgun (WGS) entry which is preliminary data.</text>
</comment>
<reference evidence="3 4" key="1">
    <citation type="submission" date="2020-04" db="EMBL/GenBank/DDBJ databases">
        <title>A novel species of genus Lactobacillus that was isolated from fermented food Zha-chili.</title>
        <authorList>
            <person name="Zhang Z."/>
        </authorList>
    </citation>
    <scope>NUCLEOTIDE SEQUENCE [LARGE SCALE GENOMIC DNA]</scope>
    <source>
        <strain evidence="4">HBUAS51383</strain>
    </source>
</reference>
<organism evidence="3 4">
    <name type="scientific">Secundilactobacillus angelensis</name>
    <dbReference type="NCBI Taxonomy" id="2722706"/>
    <lineage>
        <taxon>Bacteria</taxon>
        <taxon>Bacillati</taxon>
        <taxon>Bacillota</taxon>
        <taxon>Bacilli</taxon>
        <taxon>Lactobacillales</taxon>
        <taxon>Lactobacillaceae</taxon>
        <taxon>Secundilactobacillus</taxon>
    </lineage>
</organism>
<dbReference type="Pfam" id="PF13333">
    <property type="entry name" value="rve_2"/>
    <property type="match status" value="1"/>
</dbReference>
<dbReference type="InterPro" id="IPR025948">
    <property type="entry name" value="HTH-like_dom"/>
</dbReference>
<evidence type="ECO:0000256" key="1">
    <source>
        <dbReference type="ARBA" id="ARBA00002286"/>
    </source>
</evidence>
<dbReference type="InterPro" id="IPR050900">
    <property type="entry name" value="Transposase_IS3/IS150/IS904"/>
</dbReference>
<dbReference type="EMBL" id="JAAXLJ010000006">
    <property type="protein sequence ID" value="NLR18322.1"/>
    <property type="molecule type" value="Genomic_DNA"/>
</dbReference>
<feature type="domain" description="Integrase catalytic" evidence="2">
    <location>
        <begin position="119"/>
        <end position="282"/>
    </location>
</feature>
<dbReference type="Pfam" id="PF00665">
    <property type="entry name" value="rve"/>
    <property type="match status" value="1"/>
</dbReference>
<dbReference type="InterPro" id="IPR048020">
    <property type="entry name" value="Transpos_IS3"/>
</dbReference>
<evidence type="ECO:0000259" key="2">
    <source>
        <dbReference type="PROSITE" id="PS50994"/>
    </source>
</evidence>
<name>A0ABX1KYI9_9LACO</name>
<proteinExistence type="predicted"/>
<accession>A0ABX1KYI9</accession>
<dbReference type="SUPFAM" id="SSF53098">
    <property type="entry name" value="Ribonuclease H-like"/>
    <property type="match status" value="1"/>
</dbReference>
<dbReference type="Gene3D" id="3.30.420.10">
    <property type="entry name" value="Ribonuclease H-like superfamily/Ribonuclease H"/>
    <property type="match status" value="1"/>
</dbReference>
<gene>
    <name evidence="3" type="ORF">HC026_05200</name>
</gene>
<dbReference type="InterPro" id="IPR012337">
    <property type="entry name" value="RNaseH-like_sf"/>
</dbReference>
<protein>
    <submittedName>
        <fullName evidence="3">IS3 family transposase</fullName>
    </submittedName>
</protein>
<dbReference type="NCBIfam" id="NF033516">
    <property type="entry name" value="transpos_IS3"/>
    <property type="match status" value="1"/>
</dbReference>
<dbReference type="PROSITE" id="PS50994">
    <property type="entry name" value="INTEGRASE"/>
    <property type="match status" value="1"/>
</dbReference>
<sequence length="284" mass="32882">MIVNSLRSQYGLQELLNQIKLPRATYYDQLKRIKKPDKYAEVKSFIIHTYHDSFETYGYRRIHAKAIKAGFHYAAETIRCLMSTLGLKVSIYSKHTSRYSSYKGQVGRIAPNVLKRDFNAIQPLTVFHTDVTQVRLNNGQWGYLSCITDQASGEVVAARVGSSANNRLIQDTLHDLQERIIPTVSPILHSDQGWQYQQKSYRATLKNAHITQSMSRKGNCHDNAPIESFFNLLKRECLNRSKIEDIKQLKKLVSDYTHWFNYERISMNKNGLTPVEYRNETITK</sequence>
<evidence type="ECO:0000313" key="3">
    <source>
        <dbReference type="EMBL" id="NLR18322.1"/>
    </source>
</evidence>
<dbReference type="Pfam" id="PF13276">
    <property type="entry name" value="HTH_21"/>
    <property type="match status" value="1"/>
</dbReference>
<keyword evidence="4" id="KW-1185">Reference proteome</keyword>
<comment type="function">
    <text evidence="1">Involved in the transposition of the insertion sequence.</text>
</comment>
<dbReference type="PANTHER" id="PTHR46889">
    <property type="entry name" value="TRANSPOSASE INSF FOR INSERTION SEQUENCE IS3B-RELATED"/>
    <property type="match status" value="1"/>
</dbReference>